<gene>
    <name evidence="4" type="ORF">QLQ84_22740</name>
</gene>
<organism evidence="4 5">
    <name type="scientific">Halomonas kalidii</name>
    <dbReference type="NCBI Taxonomy" id="3043293"/>
    <lineage>
        <taxon>Bacteria</taxon>
        <taxon>Pseudomonadati</taxon>
        <taxon>Pseudomonadota</taxon>
        <taxon>Gammaproteobacteria</taxon>
        <taxon>Oceanospirillales</taxon>
        <taxon>Halomonadaceae</taxon>
        <taxon>Halomonas</taxon>
    </lineage>
</organism>
<evidence type="ECO:0000259" key="2">
    <source>
        <dbReference type="Pfam" id="PF04183"/>
    </source>
</evidence>
<protein>
    <submittedName>
        <fullName evidence="4">IucA/IucC family protein</fullName>
    </submittedName>
</protein>
<dbReference type="Pfam" id="PF06276">
    <property type="entry name" value="FhuF"/>
    <property type="match status" value="1"/>
</dbReference>
<dbReference type="Proteomes" id="UP001244242">
    <property type="component" value="Unassembled WGS sequence"/>
</dbReference>
<dbReference type="InterPro" id="IPR007310">
    <property type="entry name" value="Aerobactin_biosyn_IucA/IucC_N"/>
</dbReference>
<dbReference type="PANTHER" id="PTHR34384:SF6">
    <property type="entry name" value="STAPHYLOFERRIN B SYNTHASE"/>
    <property type="match status" value="1"/>
</dbReference>
<dbReference type="InterPro" id="IPR022770">
    <property type="entry name" value="IucA/IucC-like_C"/>
</dbReference>
<dbReference type="RefSeq" id="WP_282724049.1">
    <property type="nucleotide sequence ID" value="NZ_JASCQO010000056.1"/>
</dbReference>
<comment type="pathway">
    <text evidence="1">Siderophore biosynthesis.</text>
</comment>
<comment type="caution">
    <text evidence="4">The sequence shown here is derived from an EMBL/GenBank/DDBJ whole genome shotgun (WGS) entry which is preliminary data.</text>
</comment>
<evidence type="ECO:0000313" key="5">
    <source>
        <dbReference type="Proteomes" id="UP001244242"/>
    </source>
</evidence>
<dbReference type="Gene3D" id="1.10.510.40">
    <property type="match status" value="1"/>
</dbReference>
<feature type="domain" description="Aerobactin siderophore biosynthesis IucA/IucC N-terminal" evidence="2">
    <location>
        <begin position="159"/>
        <end position="405"/>
    </location>
</feature>
<name>A0ABT6VRJ9_9GAMM</name>
<dbReference type="Gene3D" id="6.10.250.3370">
    <property type="match status" value="1"/>
</dbReference>
<dbReference type="InterPro" id="IPR037455">
    <property type="entry name" value="LucA/IucC-like"/>
</dbReference>
<evidence type="ECO:0000313" key="4">
    <source>
        <dbReference type="EMBL" id="MDI5936615.1"/>
    </source>
</evidence>
<dbReference type="Gene3D" id="3.30.310.280">
    <property type="match status" value="1"/>
</dbReference>
<evidence type="ECO:0000256" key="1">
    <source>
        <dbReference type="ARBA" id="ARBA00004924"/>
    </source>
</evidence>
<dbReference type="Pfam" id="PF04183">
    <property type="entry name" value="IucA_IucC"/>
    <property type="match status" value="1"/>
</dbReference>
<dbReference type="PANTHER" id="PTHR34384">
    <property type="entry name" value="L-2,3-DIAMINOPROPANOATE--CITRATE LIGASE"/>
    <property type="match status" value="1"/>
</dbReference>
<accession>A0ABT6VRJ9</accession>
<dbReference type="EMBL" id="JASCQO010000056">
    <property type="protein sequence ID" value="MDI5936615.1"/>
    <property type="molecule type" value="Genomic_DNA"/>
</dbReference>
<reference evidence="4 5" key="1">
    <citation type="submission" date="2023-04" db="EMBL/GenBank/DDBJ databases">
        <title>Halomonas strains isolated from rhizosphere soil.</title>
        <authorList>
            <person name="Xu L."/>
            <person name="Sun J.-Q."/>
        </authorList>
    </citation>
    <scope>NUCLEOTIDE SEQUENCE [LARGE SCALE GENOMIC DNA]</scope>
    <source>
        <strain evidence="4 5">LN1S58</strain>
    </source>
</reference>
<sequence length="617" mass="68875">MEAILHPPRTGVGHWQLPTSPEYARVEQRVLRQLIQGLLFEAVLPFTEGESTGAGEWRPLTLVGCDAEGRAVHYTALGVRKASFGRLRLAPQPVQRQTADGRRGEATLAGFMAEVMAEIVPAERLPALMEELQQTLLKDVQSRVMSGMPTVPDPDWDHDAWEGRLQEGHPYHPSYKSRLGFSLDDNAAYGPEFCRDIHPVWLAVARDDCRVSSSDSIRLGAFLRDELGEAVVARFRRQLVAAGRRPQDFAFLPVHPWQWTHVILPTFQAELAAGRLFHLGAADDAYRAQQSIRTLANATRPRRANLKLALSITNTSTSRILAAHTVENSARISDWLHDLVARDATVGHCDVVILREVLGVAHDVSRLGEPRRSVAYGALGAVWRESLHRHLRPGERALAFNGLTQLAASGAPMLDGWVRRYGVAAWARRLLEVTVTPLIHLLYAHGIGLESHGQNILLIHRDGWPERIALKDFHDGVRYSVPLLAEPERAPNLVPEPASHAAVNRNSYIQTDVADEVRDFTYDAFVFICLTELCLCLEQHYDLPEATFWAMTAETILAYQAAHPALAERFALFDLFAPTVSIEELTKRRLFGDADKRFATRDNPLHVHRPVSEVPSC</sequence>
<proteinExistence type="predicted"/>
<keyword evidence="5" id="KW-1185">Reference proteome</keyword>
<feature type="domain" description="Aerobactin siderophore biosynthesis IucA/IucC-like C-terminal" evidence="3">
    <location>
        <begin position="425"/>
        <end position="596"/>
    </location>
</feature>
<evidence type="ECO:0000259" key="3">
    <source>
        <dbReference type="Pfam" id="PF06276"/>
    </source>
</evidence>